<keyword evidence="3" id="KW-1185">Reference proteome</keyword>
<keyword evidence="1" id="KW-1133">Transmembrane helix</keyword>
<reference evidence="2 3" key="1">
    <citation type="submission" date="2020-02" db="EMBL/GenBank/DDBJ databases">
        <authorList>
            <person name="Ma Q."/>
            <person name="Huang Y."/>
            <person name="Song X."/>
            <person name="Pei D."/>
        </authorList>
    </citation>
    <scope>NUCLEOTIDE SEQUENCE [LARGE SCALE GENOMIC DNA]</scope>
    <source>
        <strain evidence="2">Sxm20200214</strain>
        <tissue evidence="2">Leaf</tissue>
    </source>
</reference>
<dbReference type="Proteomes" id="UP000886595">
    <property type="component" value="Unassembled WGS sequence"/>
</dbReference>
<dbReference type="AlphaFoldDB" id="A0A8X7VHT6"/>
<name>A0A8X7VHT6_BRACI</name>
<comment type="caution">
    <text evidence="2">The sequence shown here is derived from an EMBL/GenBank/DDBJ whole genome shotgun (WGS) entry which is preliminary data.</text>
</comment>
<evidence type="ECO:0000256" key="1">
    <source>
        <dbReference type="SAM" id="Phobius"/>
    </source>
</evidence>
<organism evidence="2 3">
    <name type="scientific">Brassica carinata</name>
    <name type="common">Ethiopian mustard</name>
    <name type="synonym">Abyssinian cabbage</name>
    <dbReference type="NCBI Taxonomy" id="52824"/>
    <lineage>
        <taxon>Eukaryota</taxon>
        <taxon>Viridiplantae</taxon>
        <taxon>Streptophyta</taxon>
        <taxon>Embryophyta</taxon>
        <taxon>Tracheophyta</taxon>
        <taxon>Spermatophyta</taxon>
        <taxon>Magnoliopsida</taxon>
        <taxon>eudicotyledons</taxon>
        <taxon>Gunneridae</taxon>
        <taxon>Pentapetalae</taxon>
        <taxon>rosids</taxon>
        <taxon>malvids</taxon>
        <taxon>Brassicales</taxon>
        <taxon>Brassicaceae</taxon>
        <taxon>Brassiceae</taxon>
        <taxon>Brassica</taxon>
    </lineage>
</organism>
<dbReference type="EMBL" id="JAAMPC010000005">
    <property type="protein sequence ID" value="KAG2311477.1"/>
    <property type="molecule type" value="Genomic_DNA"/>
</dbReference>
<evidence type="ECO:0000313" key="2">
    <source>
        <dbReference type="EMBL" id="KAG2311477.1"/>
    </source>
</evidence>
<accession>A0A8X7VHT6</accession>
<proteinExistence type="predicted"/>
<keyword evidence="1" id="KW-0812">Transmembrane</keyword>
<gene>
    <name evidence="2" type="ORF">Bca52824_023034</name>
</gene>
<evidence type="ECO:0000313" key="3">
    <source>
        <dbReference type="Proteomes" id="UP000886595"/>
    </source>
</evidence>
<protein>
    <submittedName>
        <fullName evidence="2">Uncharacterized protein</fullName>
    </submittedName>
</protein>
<sequence length="111" mass="11900">MVREAKECSYQAAAAATPHSPLLLLLPRGSIDLENKNLNHIIPTISELKTEARSLFSFAFPTILAALILYACSAISMLFLGHIGKLELAGGSLAILPSPTSLDTQFLQALH</sequence>
<dbReference type="OrthoDB" id="2126698at2759"/>
<feature type="transmembrane region" description="Helical" evidence="1">
    <location>
        <begin position="58"/>
        <end position="80"/>
    </location>
</feature>
<keyword evidence="1" id="KW-0472">Membrane</keyword>